<accession>A0A8C4QEN3</accession>
<organism evidence="3 4">
    <name type="scientific">Eptatretus burgeri</name>
    <name type="common">Inshore hagfish</name>
    <dbReference type="NCBI Taxonomy" id="7764"/>
    <lineage>
        <taxon>Eukaryota</taxon>
        <taxon>Metazoa</taxon>
        <taxon>Chordata</taxon>
        <taxon>Craniata</taxon>
        <taxon>Vertebrata</taxon>
        <taxon>Cyclostomata</taxon>
        <taxon>Myxini</taxon>
        <taxon>Myxiniformes</taxon>
        <taxon>Myxinidae</taxon>
        <taxon>Eptatretinae</taxon>
        <taxon>Eptatretus</taxon>
    </lineage>
</organism>
<dbReference type="GO" id="GO:0015030">
    <property type="term" value="C:Cajal body"/>
    <property type="evidence" value="ECO:0007669"/>
    <property type="project" value="TreeGrafter"/>
</dbReference>
<dbReference type="Pfam" id="PF15499">
    <property type="entry name" value="Peptidase_C98"/>
    <property type="match status" value="1"/>
</dbReference>
<dbReference type="AlphaFoldDB" id="A0A8C4QEN3"/>
<evidence type="ECO:0000313" key="3">
    <source>
        <dbReference type="Ensembl" id="ENSEBUP00000014251.1"/>
    </source>
</evidence>
<dbReference type="PANTHER" id="PTHR15294:SF3">
    <property type="entry name" value="SUMO-SPECIFIC ISOPEPTIDASE USPL1"/>
    <property type="match status" value="1"/>
</dbReference>
<dbReference type="PANTHER" id="PTHR15294">
    <property type="entry name" value="RETINOVIN-RELATED"/>
    <property type="match status" value="1"/>
</dbReference>
<dbReference type="GO" id="GO:0030576">
    <property type="term" value="P:Cajal body organization"/>
    <property type="evidence" value="ECO:0007669"/>
    <property type="project" value="InterPro"/>
</dbReference>
<dbReference type="GeneTree" id="ENSGT00390000002316"/>
<protein>
    <recommendedName>
        <fullName evidence="2">USP domain-containing protein</fullName>
    </recommendedName>
</protein>
<dbReference type="PROSITE" id="PS50235">
    <property type="entry name" value="USP_3"/>
    <property type="match status" value="1"/>
</dbReference>
<dbReference type="GO" id="GO:0032183">
    <property type="term" value="F:SUMO binding"/>
    <property type="evidence" value="ECO:0007669"/>
    <property type="project" value="InterPro"/>
</dbReference>
<dbReference type="Ensembl" id="ENSEBUT00000014827.1">
    <property type="protein sequence ID" value="ENSEBUP00000014251.1"/>
    <property type="gene ID" value="ENSEBUG00000008983.1"/>
</dbReference>
<feature type="region of interest" description="Disordered" evidence="1">
    <location>
        <begin position="772"/>
        <end position="817"/>
    </location>
</feature>
<sequence>MLFQNQPNNAVFQDASTLCLLRNLHVLPLSPPETPSPPYILESNNTLYLTEITPAVPSPKLLDIPATSPKCNLPSPTHYLASSSSSLQALDSTTNILPESSCFSHRLQWQVHNSFCCLDAALSALVHLRILRQFLCNRLPEGSNLDNFAHICGNESMDIVTNIPDGTHGCDSNEGHGNGAQDWTTSALRPACTTGCAKERIGRGKSEPLVFALTTLLTETPDLEHLFLQEFSWKKICHVCGFMSLDRHHHVLPSFPALDATWHPLHMKHFVICAACAAQRQPCTLQWHRLPPILVLHFDSGLPSANLSNLAFCWIGNHYEVSALIQWCHNPAHFVAWVRLPDGGWLKCDDDLGPKSKRCSFPDALPSEIRVVFWEITGFLQQSQNESKKPGCKQKPVSCFPMNEEEKIMSFPSVDLIDAENTGYKGLPHLKSQQTSLQSSRLHGLENHDYSHQILMNVGVEDQITHQKGNREFPDSQIAREMKICGQDVVDKDKSMIEYCRSVFVSLEGQTLEVENLPKIGKSDIPLAFKSKVCSISEWLSATPGYILPLGKTSSEHCATLSNSETTVTAAVSDILNAIRKSQDYSQKVLFSCTDSQNDFEQEPSDLKKLGAAIGNDTNVADKYSCNNDQHFGLTELQMNVEGLEGCPENPLNLEVLSKQSESLHVEVTENRPAGNVLQNIQYGTEMAIPSPHLQTRATHFVSTCQQVLESNKSDCEILQLEAGYSQTTKKSVLPKQCSTKESNTNDVDVQGRLLENKKCFTRRSNQNLRIAIDSTNQIDAPPTSDDSSTPESRRRMDVDLSSINLLKPEHDETEENTQDKIMKDFGMSLETNPKSEVVHIKKKLSKPQVFLETESKPSEDMPLSSRTIRLRDRTKRKVTDRLSLDQPKHHRSNASVHRISENTLAELHALKLIPDSHQASSQQRNSRFGRASVGWSNNFLEKLVELPSQGNLKDSDGAAHTRTARHKLVKSQLQTAKTASGQFMSYQPRSLQNVQQHSEFKHLKLLPMKCTISSPKSMVAVLPTASKPTTLTAMSEPTTQKDDTTRLRQLLRKLKKKKVKLQKLESASSELIFFILIDDSFSFS</sequence>
<evidence type="ECO:0000259" key="2">
    <source>
        <dbReference type="PROSITE" id="PS50235"/>
    </source>
</evidence>
<evidence type="ECO:0000313" key="4">
    <source>
        <dbReference type="Proteomes" id="UP000694388"/>
    </source>
</evidence>
<reference evidence="3" key="2">
    <citation type="submission" date="2025-09" db="UniProtKB">
        <authorList>
            <consortium name="Ensembl"/>
        </authorList>
    </citation>
    <scope>IDENTIFICATION</scope>
</reference>
<dbReference type="InterPro" id="IPR028890">
    <property type="entry name" value="Peptidase_C98"/>
</dbReference>
<dbReference type="InterPro" id="IPR033505">
    <property type="entry name" value="USPL1"/>
</dbReference>
<keyword evidence="4" id="KW-1185">Reference proteome</keyword>
<dbReference type="InterPro" id="IPR028889">
    <property type="entry name" value="USP"/>
</dbReference>
<proteinExistence type="predicted"/>
<dbReference type="Proteomes" id="UP000694388">
    <property type="component" value="Unplaced"/>
</dbReference>
<dbReference type="GO" id="GO:0016926">
    <property type="term" value="P:protein desumoylation"/>
    <property type="evidence" value="ECO:0007669"/>
    <property type="project" value="TreeGrafter"/>
</dbReference>
<feature type="compositionally biased region" description="Low complexity" evidence="1">
    <location>
        <begin position="782"/>
        <end position="791"/>
    </location>
</feature>
<name>A0A8C4QEN3_EPTBU</name>
<reference evidence="3" key="1">
    <citation type="submission" date="2025-08" db="UniProtKB">
        <authorList>
            <consortium name="Ensembl"/>
        </authorList>
    </citation>
    <scope>IDENTIFICATION</scope>
</reference>
<evidence type="ECO:0000256" key="1">
    <source>
        <dbReference type="SAM" id="MobiDB-lite"/>
    </source>
</evidence>
<feature type="domain" description="USP" evidence="2">
    <location>
        <begin position="107"/>
        <end position="377"/>
    </location>
</feature>